<dbReference type="AlphaFoldDB" id="A0A819L5D1"/>
<organism evidence="1 2">
    <name type="scientific">Rotaria sordida</name>
    <dbReference type="NCBI Taxonomy" id="392033"/>
    <lineage>
        <taxon>Eukaryota</taxon>
        <taxon>Metazoa</taxon>
        <taxon>Spiralia</taxon>
        <taxon>Gnathifera</taxon>
        <taxon>Rotifera</taxon>
        <taxon>Eurotatoria</taxon>
        <taxon>Bdelloidea</taxon>
        <taxon>Philodinida</taxon>
        <taxon>Philodinidae</taxon>
        <taxon>Rotaria</taxon>
    </lineage>
</organism>
<protein>
    <recommendedName>
        <fullName evidence="3">Adenosine deaminase</fullName>
    </recommendedName>
</protein>
<sequence>MPETADVDEEFITADLLQCLEKQESLYELHTHLMGMGNASFWVHNILTDRAKLPTQQDFKNYPNIRLHLGPLVWDKEGRKFIDREVTRNFFDGMINSQDLELLRASITYDAALENLISEMFVQKLKYRELTFENDFSYDMVLLLDDLAKGFGIKENQERDMIQAMVEEKLGIHTRKDWEKPFFKDWIIFNARKQKLQIAYGIQAENLRMLIGGTKPIDELTDPAQRDARSHIINAFSMMNADGREPCSADFHSFRGAFTPEFFPRRFALKDSIYTQRLDLLALLLKNALHRFSTCLPPVKYCEFSVGCGDLTRPWVFDVLSTFSKNSSFTAKFKTLVDNGQFPWLKMDDQTQNIEYRFLAGFNRRILRISNAYLPDEAVTLLFEMPHHAIHLMLTEFHRADKKRPTNLFKEQVEQLHRMKEETKSNQSFFDLVVGLDLFGDELGYPYCPFIAHEFLQFIQDAREKNSNFGVRIHCAENVPFIRPNLSGYCLFAAHMYIVYRCLDFLKRKLKSNIRVGHGIAFDKILSIENYKFRKSSVLVAEMQQNARTILPSIPFEVNITSNFYLLGDAIRNTLSGILNSNDFNNLNEKSHVEMRLKSSFST</sequence>
<comment type="caution">
    <text evidence="1">The sequence shown here is derived from an EMBL/GenBank/DDBJ whole genome shotgun (WGS) entry which is preliminary data.</text>
</comment>
<gene>
    <name evidence="1" type="ORF">JBS370_LOCUS24061</name>
</gene>
<proteinExistence type="predicted"/>
<dbReference type="InterPro" id="IPR032466">
    <property type="entry name" value="Metal_Hydrolase"/>
</dbReference>
<name>A0A819L5D1_9BILA</name>
<evidence type="ECO:0008006" key="3">
    <source>
        <dbReference type="Google" id="ProtNLM"/>
    </source>
</evidence>
<evidence type="ECO:0000313" key="2">
    <source>
        <dbReference type="Proteomes" id="UP000663836"/>
    </source>
</evidence>
<evidence type="ECO:0000313" key="1">
    <source>
        <dbReference type="EMBL" id="CAF3960490.1"/>
    </source>
</evidence>
<dbReference type="EMBL" id="CAJOBD010003663">
    <property type="protein sequence ID" value="CAF3960490.1"/>
    <property type="molecule type" value="Genomic_DNA"/>
</dbReference>
<accession>A0A819L5D1</accession>
<dbReference type="SUPFAM" id="SSF51556">
    <property type="entry name" value="Metallo-dependent hydrolases"/>
    <property type="match status" value="1"/>
</dbReference>
<reference evidence="1" key="1">
    <citation type="submission" date="2021-02" db="EMBL/GenBank/DDBJ databases">
        <authorList>
            <person name="Nowell W R."/>
        </authorList>
    </citation>
    <scope>NUCLEOTIDE SEQUENCE</scope>
</reference>
<dbReference type="Proteomes" id="UP000663836">
    <property type="component" value="Unassembled WGS sequence"/>
</dbReference>
<dbReference type="Gene3D" id="3.20.20.140">
    <property type="entry name" value="Metal-dependent hydrolases"/>
    <property type="match status" value="1"/>
</dbReference>